<dbReference type="Pfam" id="PF10327">
    <property type="entry name" value="7TM_GPCR_Sri"/>
    <property type="match status" value="1"/>
</dbReference>
<gene>
    <name evidence="1" type="primary">WBGene00092911</name>
</gene>
<dbReference type="PROSITE" id="PS50011">
    <property type="entry name" value="PROTEIN_KINASE_DOM"/>
    <property type="match status" value="1"/>
</dbReference>
<dbReference type="InterPro" id="IPR019421">
    <property type="entry name" value="7TM_GPCR_serpentine_rcpt_Srd"/>
</dbReference>
<dbReference type="PROSITE" id="PS51257">
    <property type="entry name" value="PROKAR_LIPOPROTEIN"/>
    <property type="match status" value="1"/>
</dbReference>
<dbReference type="OrthoDB" id="5979581at2759"/>
<dbReference type="GO" id="GO:0005737">
    <property type="term" value="C:cytoplasm"/>
    <property type="evidence" value="ECO:0000318"/>
    <property type="project" value="GO_Central"/>
</dbReference>
<protein>
    <submittedName>
        <fullName evidence="1">G protein-coupled receptor</fullName>
    </submittedName>
</protein>
<sequence length="1459" mass="164854">MNISRNELEISASTDSLYIGIFMSIGCISLPFNLLTIYLLAVHSNFYSREMRYLLINLQVQSCLQNFHFCILFTPVMFPSIGGGYCNGLLCLAGLPFHYCFTLFLFFTVLISAAFLIIVFARHQTLVAADCKLKLGKKARIGFYVLTHLVMLSIPLLFLIAASSPEKQLEYISNKYLAFLTWSKRGVNWSVISLADGDSFISVLIGSLVVNISLFGSVMLILLTHTIWIIARTYTLRSGRRLRGGWQSARIKNTIIVIIQLAIAVLMLLAPFVGMVTTVGKGIMAPVIETVLKMEVIFSFYSLANAMFFIFCNKQYNQWLRTRILRCWSKTGVQGLIPVIELETTEEPRTPNNPRGRFFRPLSPNKLSRSSDIFALTETWLTENDCDAFLLRGMTEYFVFRADRVDSRGGGVLIYAHSRMLPIPVSSLVIPGYESVKPDIPLSDHVGITVTVSFETVVKLPPTAPTRNFSLANWDIINAQIACHDWTRALSNKTATEAYCYFSNFLNSLLDDFVPLKPSKSSSGFPKFLSILHDRLQRLHSVAPNSDSTHSLRASTSSLPGIVDCSGAVLLTDQDKAIAFSKFFSKVQTPPMISPLPRSLPSNSSFDIPYISIEQILSAISQLAPKVNGSPDRIPNLVYTKCKLTIAWNMTLSAPKCAVLHLGRLKTRSKYVLNGCVISPKNEIRDLGVFFNSKLHFEHHIDQITRKARSMCNLMLRSFLTTSSDVLLKAYKIYIRPLLESSTVIWNPTAIGLVNKLESVQREFTRRIFWRSHLSQSSYPQRLEHFKLETLEYRRALNDMYFLFDSAHGFVHLDTSNIYSIAPLSRTLRSSHRLRLTIPFLMPSSLSTFASRPLTLWNSLSSPIVTLPRIPYRNHIRRTPSLVLPVSQIKLEFGPEFCYRCHLVMLHLIFHSLFLIAFSFWYRYTVLIKPAPSSLTVQIVMIILFLPNALPMIFSIFARDDPVKSREILQLIYPTMDLNSTTHRSVNFSDPFSAPTDYSAIFGPFVVYTFVVVMRRKALTYHAILPSTICIGMASFYFQVIGVRNSLIDGMIFIFACIPAVFNPILTLYFVAPYRKRILIVIGRAQISTVSAVNTSFIISVDRLSSQSNQYSLTNNSLPLPLPFTFTSSPLRVWSSSSTMSAEGEEEEPALPQHDLGKWRVLRNIASGPFSDVFIVSDIYDSRQKYAIKVEKQHGNIRAVLKLDVMVLSCMQRRNAIGFPRMIAAGRTSAYKYLVMQMLGPGKLRRSLPEKQFSLATALKVALQTVDRLHALHDARWLCRDAEGNCIPPRASAALVGTFQYAPLAAHAHKDQSPKDDLESWFYLHDHRTHQGSTSMWWIQGLSPDGRLQTSNQKRADFLSGCPEELGTIMDSIDRTQFFEEPEYELISRELRSAAARADDLEMPFDWQINRWMLRRAHFVGDLGESNMASERIANATTADEDAERFSLPVDTTPPLDSR</sequence>
<accession>A0A8R1Y5B5</accession>
<reference evidence="2" key="1">
    <citation type="journal article" date="2008" name="Nat. Genet.">
        <title>The Pristionchus pacificus genome provides a unique perspective on nematode lifestyle and parasitism.</title>
        <authorList>
            <person name="Dieterich C."/>
            <person name="Clifton S.W."/>
            <person name="Schuster L.N."/>
            <person name="Chinwalla A."/>
            <person name="Delehaunty K."/>
            <person name="Dinkelacker I."/>
            <person name="Fulton L."/>
            <person name="Fulton R."/>
            <person name="Godfrey J."/>
            <person name="Minx P."/>
            <person name="Mitreva M."/>
            <person name="Roeseler W."/>
            <person name="Tian H."/>
            <person name="Witte H."/>
            <person name="Yang S.P."/>
            <person name="Wilson R.K."/>
            <person name="Sommer R.J."/>
        </authorList>
    </citation>
    <scope>NUCLEOTIDE SEQUENCE [LARGE SCALE GENOMIC DNA]</scope>
    <source>
        <strain evidence="2">PS312</strain>
    </source>
</reference>
<name>A0A2A6C2C3_PRIPA</name>
<organism evidence="1 2">
    <name type="scientific">Pristionchus pacificus</name>
    <name type="common">Parasitic nematode worm</name>
    <dbReference type="NCBI Taxonomy" id="54126"/>
    <lineage>
        <taxon>Eukaryota</taxon>
        <taxon>Metazoa</taxon>
        <taxon>Ecdysozoa</taxon>
        <taxon>Nematoda</taxon>
        <taxon>Chromadorea</taxon>
        <taxon>Rhabditida</taxon>
        <taxon>Rhabditina</taxon>
        <taxon>Diplogasteromorpha</taxon>
        <taxon>Diplogasteroidea</taxon>
        <taxon>Neodiplogasteridae</taxon>
        <taxon>Pristionchus</taxon>
    </lineage>
</organism>
<dbReference type="Gene3D" id="1.10.510.10">
    <property type="entry name" value="Transferase(Phosphotransferase) domain 1"/>
    <property type="match status" value="2"/>
</dbReference>
<dbReference type="Pfam" id="PF10317">
    <property type="entry name" value="7TM_GPCR_Srd"/>
    <property type="match status" value="1"/>
</dbReference>
<dbReference type="SUPFAM" id="SSF56112">
    <property type="entry name" value="Protein kinase-like (PK-like)"/>
    <property type="match status" value="1"/>
</dbReference>
<proteinExistence type="predicted"/>
<keyword evidence="2" id="KW-1185">Reference proteome</keyword>
<dbReference type="InterPro" id="IPR019429">
    <property type="entry name" value="7TM_GPCR_serpentine_rcpt_Sri"/>
</dbReference>
<dbReference type="GO" id="GO:0007165">
    <property type="term" value="P:signal transduction"/>
    <property type="evidence" value="ECO:0000318"/>
    <property type="project" value="GO_Central"/>
</dbReference>
<reference evidence="1" key="2">
    <citation type="submission" date="2022-06" db="UniProtKB">
        <authorList>
            <consortium name="EnsemblMetazoa"/>
        </authorList>
    </citation>
    <scope>IDENTIFICATION</scope>
    <source>
        <strain evidence="1">PS312</strain>
    </source>
</reference>
<evidence type="ECO:0000313" key="2">
    <source>
        <dbReference type="Proteomes" id="UP000005239"/>
    </source>
</evidence>
<dbReference type="PANTHER" id="PTHR21459">
    <property type="entry name" value="PROTEIN CBG08968"/>
    <property type="match status" value="1"/>
</dbReference>
<dbReference type="EnsemblMetazoa" id="PPA03357.1">
    <property type="protein sequence ID" value="PPA03357.1"/>
    <property type="gene ID" value="WBGene00092911"/>
</dbReference>
<dbReference type="GO" id="GO:0004674">
    <property type="term" value="F:protein serine/threonine kinase activity"/>
    <property type="evidence" value="ECO:0000318"/>
    <property type="project" value="GO_Central"/>
</dbReference>
<dbReference type="PANTHER" id="PTHR21459:SF2">
    <property type="entry name" value="PROTEIN CBG08968"/>
    <property type="match status" value="1"/>
</dbReference>
<dbReference type="GO" id="GO:0005634">
    <property type="term" value="C:nucleus"/>
    <property type="evidence" value="ECO:0000318"/>
    <property type="project" value="GO_Central"/>
</dbReference>
<accession>A0A2A6C2C3</accession>
<dbReference type="InterPro" id="IPR000719">
    <property type="entry name" value="Prot_kinase_dom"/>
</dbReference>
<dbReference type="GO" id="GO:0005524">
    <property type="term" value="F:ATP binding"/>
    <property type="evidence" value="ECO:0007669"/>
    <property type="project" value="InterPro"/>
</dbReference>
<evidence type="ECO:0000313" key="1">
    <source>
        <dbReference type="EnsemblMetazoa" id="PPA03357.1"/>
    </source>
</evidence>
<dbReference type="SMART" id="SM00220">
    <property type="entry name" value="S_TKc"/>
    <property type="match status" value="1"/>
</dbReference>
<dbReference type="PRINTS" id="PR01345">
    <property type="entry name" value="CERVTRCPTASE"/>
</dbReference>
<dbReference type="Proteomes" id="UP000005239">
    <property type="component" value="Unassembled WGS sequence"/>
</dbReference>
<dbReference type="InterPro" id="IPR011009">
    <property type="entry name" value="Kinase-like_dom_sf"/>
</dbReference>
<dbReference type="SUPFAM" id="SSF81321">
    <property type="entry name" value="Family A G protein-coupled receptor-like"/>
    <property type="match status" value="1"/>
</dbReference>